<reference evidence="2 3" key="1">
    <citation type="submission" date="2014-10" db="EMBL/GenBank/DDBJ databases">
        <title>Genome sequencing of Vibrio sinaloensis T08.</title>
        <authorList>
            <person name="Chan K.-G."/>
            <person name="Mohamad N.I."/>
        </authorList>
    </citation>
    <scope>NUCLEOTIDE SEQUENCE [LARGE SCALE GENOMIC DNA]</scope>
    <source>
        <strain evidence="2 3">T08</strain>
    </source>
</reference>
<protein>
    <recommendedName>
        <fullName evidence="4">Pilus assembly protein TadE</fullName>
    </recommendedName>
</protein>
<keyword evidence="1" id="KW-0472">Membrane</keyword>
<dbReference type="RefSeq" id="WP_038191373.1">
    <property type="nucleotide sequence ID" value="NZ_JRWP01000026.1"/>
</dbReference>
<dbReference type="AlphaFoldDB" id="A0A0A5HXU3"/>
<name>A0A0A5HXU3_PHOS4</name>
<keyword evidence="1" id="KW-1133">Transmembrane helix</keyword>
<dbReference type="STRING" id="379097.SE23_08735"/>
<evidence type="ECO:0008006" key="4">
    <source>
        <dbReference type="Google" id="ProtNLM"/>
    </source>
</evidence>
<evidence type="ECO:0000313" key="2">
    <source>
        <dbReference type="EMBL" id="KGY08351.1"/>
    </source>
</evidence>
<evidence type="ECO:0000256" key="1">
    <source>
        <dbReference type="SAM" id="Phobius"/>
    </source>
</evidence>
<dbReference type="OrthoDB" id="5874305at2"/>
<feature type="transmembrane region" description="Helical" evidence="1">
    <location>
        <begin position="25"/>
        <end position="44"/>
    </location>
</feature>
<comment type="caution">
    <text evidence="2">The sequence shown here is derived from an EMBL/GenBank/DDBJ whole genome shotgun (WGS) entry which is preliminary data.</text>
</comment>
<keyword evidence="1" id="KW-0812">Transmembrane</keyword>
<proteinExistence type="predicted"/>
<sequence>MFNHPFRQYPQPYKHAGSVSLEATMIIPLFLVMIVACSELLALLRVEQKLTNLNYNILALVGDKETLGRENNIAQLPFFRDFAQTQLAQVAKGKAGLSIATYNASTKETNVILLDSQCALTQNWPDFSLGHLVEVTLCFEPTNSNPIWGLWPQSRFTSSMIQEVK</sequence>
<organism evidence="2 3">
    <name type="scientific">Photobacterium sp. (strain ATCC 43367)</name>
    <dbReference type="NCBI Taxonomy" id="379097"/>
    <lineage>
        <taxon>Bacteria</taxon>
        <taxon>Pseudomonadati</taxon>
        <taxon>Pseudomonadota</taxon>
        <taxon>Gammaproteobacteria</taxon>
        <taxon>Vibrionales</taxon>
        <taxon>Vibrionaceae</taxon>
        <taxon>Vibrio</taxon>
        <taxon>Vibrio oreintalis group</taxon>
    </lineage>
</organism>
<evidence type="ECO:0000313" key="3">
    <source>
        <dbReference type="Proteomes" id="UP000030451"/>
    </source>
</evidence>
<dbReference type="Proteomes" id="UP000030451">
    <property type="component" value="Unassembled WGS sequence"/>
</dbReference>
<dbReference type="EMBL" id="JRWP01000026">
    <property type="protein sequence ID" value="KGY08351.1"/>
    <property type="molecule type" value="Genomic_DNA"/>
</dbReference>
<gene>
    <name evidence="2" type="ORF">NM06_12890</name>
</gene>
<accession>A0A0A5HXU3</accession>